<gene>
    <name evidence="3" type="ORF">PCL_11668</name>
    <name evidence="2" type="ORF">Purlil1_2911</name>
</gene>
<protein>
    <submittedName>
        <fullName evidence="3">Uncharacterized protein</fullName>
    </submittedName>
</protein>
<proteinExistence type="predicted"/>
<evidence type="ECO:0000313" key="5">
    <source>
        <dbReference type="Proteomes" id="UP001287286"/>
    </source>
</evidence>
<comment type="caution">
    <text evidence="3">The sequence shown here is derived from an EMBL/GenBank/DDBJ whole genome shotgun (WGS) entry which is preliminary data.</text>
</comment>
<reference evidence="3 4" key="2">
    <citation type="journal article" date="2016" name="Front. Microbiol.">
        <title>Genome and transcriptome sequences reveal the specific parasitism of the nematophagous Purpureocillium lilacinum 36-1.</title>
        <authorList>
            <person name="Xie J."/>
            <person name="Li S."/>
            <person name="Mo C."/>
            <person name="Xiao X."/>
            <person name="Peng D."/>
            <person name="Wang G."/>
            <person name="Xiao Y."/>
        </authorList>
    </citation>
    <scope>NUCLEOTIDE SEQUENCE [LARGE SCALE GENOMIC DNA]</scope>
    <source>
        <strain evidence="3 4">36-1</strain>
    </source>
</reference>
<reference evidence="2 5" key="4">
    <citation type="journal article" date="2024" name="Microbiol. Resour. Announc.">
        <title>Genome annotations for the ascomycete fungi Trichoderma harzianum, Trichoderma aggressivum, and Purpureocillium lilacinum.</title>
        <authorList>
            <person name="Beijen E.P.W."/>
            <person name="Ohm R.A."/>
        </authorList>
    </citation>
    <scope>NUCLEOTIDE SEQUENCE [LARGE SCALE GENOMIC DNA]</scope>
    <source>
        <strain evidence="2 5">CBS 150709</strain>
    </source>
</reference>
<name>A0A2U3EAN7_PURLI</name>
<evidence type="ECO:0000313" key="2">
    <source>
        <dbReference type="EMBL" id="KAK4092986.1"/>
    </source>
</evidence>
<dbReference type="Proteomes" id="UP001287286">
    <property type="component" value="Unassembled WGS sequence"/>
</dbReference>
<evidence type="ECO:0000313" key="4">
    <source>
        <dbReference type="Proteomes" id="UP000245956"/>
    </source>
</evidence>
<dbReference type="Proteomes" id="UP000245956">
    <property type="component" value="Unassembled WGS sequence"/>
</dbReference>
<accession>A0A2U3EAN7</accession>
<dbReference type="AlphaFoldDB" id="A0A2U3EAN7"/>
<dbReference type="OrthoDB" id="10409627at2759"/>
<evidence type="ECO:0000313" key="3">
    <source>
        <dbReference type="EMBL" id="PWI71574.1"/>
    </source>
</evidence>
<dbReference type="EMBL" id="LCWV01000007">
    <property type="protein sequence ID" value="PWI71574.1"/>
    <property type="molecule type" value="Genomic_DNA"/>
</dbReference>
<reference evidence="2" key="3">
    <citation type="submission" date="2023-11" db="EMBL/GenBank/DDBJ databases">
        <authorList>
            <person name="Beijen E."/>
            <person name="Ohm R.A."/>
        </authorList>
    </citation>
    <scope>NUCLEOTIDE SEQUENCE</scope>
    <source>
        <strain evidence="2">CBS 150709</strain>
    </source>
</reference>
<sequence length="264" mass="29636">MAYPRRTGYLPPELMDEIDNSLAARKRQVAERITSLEGFRFQRSGVIIERSIRNTEIVAALAKDGNLVSRQTAEARAVAYVKGLLMAANRLWPLVVQTGKRLFFRQLAQCSFNRMDVSLSRNQIELLLPALVRAREHHLVRIAAQTNAPPTQQYSAPTDMTEAAAQYLMVRMTEILRTEGIVFRGVPMSQRERAEVRERARPMGQARRNNRRGTRLSTSTFVQSLVPITEMGRQASGGRTATEWFALIDHIGAMDGGLAGRTRG</sequence>
<organism evidence="3 4">
    <name type="scientific">Purpureocillium lilacinum</name>
    <name type="common">Paecilomyces lilacinus</name>
    <dbReference type="NCBI Taxonomy" id="33203"/>
    <lineage>
        <taxon>Eukaryota</taxon>
        <taxon>Fungi</taxon>
        <taxon>Dikarya</taxon>
        <taxon>Ascomycota</taxon>
        <taxon>Pezizomycotina</taxon>
        <taxon>Sordariomycetes</taxon>
        <taxon>Hypocreomycetidae</taxon>
        <taxon>Hypocreales</taxon>
        <taxon>Ophiocordycipitaceae</taxon>
        <taxon>Purpureocillium</taxon>
    </lineage>
</organism>
<keyword evidence="5" id="KW-1185">Reference proteome</keyword>
<reference evidence="3" key="1">
    <citation type="submission" date="2015-05" db="EMBL/GenBank/DDBJ databases">
        <authorList>
            <person name="Wang D.B."/>
            <person name="Wang M."/>
        </authorList>
    </citation>
    <scope>NUCLEOTIDE SEQUENCE</scope>
    <source>
        <strain evidence="3">36-1</strain>
    </source>
</reference>
<evidence type="ECO:0000256" key="1">
    <source>
        <dbReference type="SAM" id="MobiDB-lite"/>
    </source>
</evidence>
<dbReference type="EMBL" id="JAWRVI010000007">
    <property type="protein sequence ID" value="KAK4092986.1"/>
    <property type="molecule type" value="Genomic_DNA"/>
</dbReference>
<feature type="region of interest" description="Disordered" evidence="1">
    <location>
        <begin position="197"/>
        <end position="216"/>
    </location>
</feature>